<feature type="compositionally biased region" description="Low complexity" evidence="1">
    <location>
        <begin position="852"/>
        <end position="871"/>
    </location>
</feature>
<feature type="compositionally biased region" description="Pro residues" evidence="1">
    <location>
        <begin position="1052"/>
        <end position="1076"/>
    </location>
</feature>
<feature type="compositionally biased region" description="Low complexity" evidence="1">
    <location>
        <begin position="1403"/>
        <end position="1414"/>
    </location>
</feature>
<dbReference type="InterPro" id="IPR011021">
    <property type="entry name" value="Arrestin-like_N"/>
</dbReference>
<feature type="compositionally biased region" description="Low complexity" evidence="1">
    <location>
        <begin position="709"/>
        <end position="740"/>
    </location>
</feature>
<gene>
    <name evidence="3" type="ORF">Rhopal_006220-T1</name>
</gene>
<feature type="compositionally biased region" description="Basic and acidic residues" evidence="1">
    <location>
        <begin position="938"/>
        <end position="957"/>
    </location>
</feature>
<feature type="compositionally biased region" description="Polar residues" evidence="1">
    <location>
        <begin position="1454"/>
        <end position="1472"/>
    </location>
</feature>
<feature type="compositionally biased region" description="Low complexity" evidence="1">
    <location>
        <begin position="1147"/>
        <end position="1183"/>
    </location>
</feature>
<feature type="compositionally biased region" description="Basic and acidic residues" evidence="1">
    <location>
        <begin position="990"/>
        <end position="1005"/>
    </location>
</feature>
<feature type="region of interest" description="Disordered" evidence="1">
    <location>
        <begin position="512"/>
        <end position="565"/>
    </location>
</feature>
<protein>
    <recommendedName>
        <fullName evidence="2">Arrestin-like N-terminal domain-containing protein</fullName>
    </recommendedName>
</protein>
<accession>A0AAV5GXB1</accession>
<feature type="region of interest" description="Disordered" evidence="1">
    <location>
        <begin position="600"/>
        <end position="957"/>
    </location>
</feature>
<feature type="compositionally biased region" description="Pro residues" evidence="1">
    <location>
        <begin position="657"/>
        <end position="670"/>
    </location>
</feature>
<feature type="compositionally biased region" description="Basic and acidic residues" evidence="1">
    <location>
        <begin position="804"/>
        <end position="824"/>
    </location>
</feature>
<feature type="compositionally biased region" description="Low complexity" evidence="1">
    <location>
        <begin position="1307"/>
        <end position="1319"/>
    </location>
</feature>
<reference evidence="3 4" key="1">
    <citation type="submission" date="2021-12" db="EMBL/GenBank/DDBJ databases">
        <title>High titer production of polyol ester of fatty acids by Rhodotorula paludigena BS15 towards product separation-free biomass refinery.</title>
        <authorList>
            <person name="Mano J."/>
            <person name="Ono H."/>
            <person name="Tanaka T."/>
            <person name="Naito K."/>
            <person name="Sushida H."/>
            <person name="Ike M."/>
            <person name="Tokuyasu K."/>
            <person name="Kitaoka M."/>
        </authorList>
    </citation>
    <scope>NUCLEOTIDE SEQUENCE [LARGE SCALE GENOMIC DNA]</scope>
    <source>
        <strain evidence="3 4">BS15</strain>
    </source>
</reference>
<feature type="region of interest" description="Disordered" evidence="1">
    <location>
        <begin position="986"/>
        <end position="1207"/>
    </location>
</feature>
<feature type="compositionally biased region" description="Polar residues" evidence="1">
    <location>
        <begin position="1436"/>
        <end position="1446"/>
    </location>
</feature>
<evidence type="ECO:0000313" key="3">
    <source>
        <dbReference type="EMBL" id="GJN93173.1"/>
    </source>
</evidence>
<feature type="compositionally biased region" description="Low complexity" evidence="1">
    <location>
        <begin position="1237"/>
        <end position="1251"/>
    </location>
</feature>
<feature type="compositionally biased region" description="Pro residues" evidence="1">
    <location>
        <begin position="1118"/>
        <end position="1132"/>
    </location>
</feature>
<feature type="compositionally biased region" description="Polar residues" evidence="1">
    <location>
        <begin position="524"/>
        <end position="534"/>
    </location>
</feature>
<feature type="domain" description="Arrestin-like N-terminal" evidence="2">
    <location>
        <begin position="48"/>
        <end position="168"/>
    </location>
</feature>
<evidence type="ECO:0000256" key="1">
    <source>
        <dbReference type="SAM" id="MobiDB-lite"/>
    </source>
</evidence>
<feature type="compositionally biased region" description="Basic and acidic residues" evidence="1">
    <location>
        <begin position="1380"/>
        <end position="1389"/>
    </location>
</feature>
<dbReference type="EMBL" id="BQKY01000013">
    <property type="protein sequence ID" value="GJN93173.1"/>
    <property type="molecule type" value="Genomic_DNA"/>
</dbReference>
<feature type="region of interest" description="Disordered" evidence="1">
    <location>
        <begin position="1237"/>
        <end position="1334"/>
    </location>
</feature>
<feature type="compositionally biased region" description="Basic and acidic residues" evidence="1">
    <location>
        <begin position="834"/>
        <end position="847"/>
    </location>
</feature>
<sequence length="1512" mass="159964">MGPLARPVSSADLHRRASSSVLPPAPAHHSGGGSGASSSRLKLGLAVERDAYVAGQTLRGVLEVAVKGEIALGEIGLELCGTEELRSRDHTSTRRLLATRVDFQGNGLPPSNAVVPGSRPIQSSFYPALPGRTRFAFTFIIPADMPSTCALGSNATTRYELRAFASSLCDGNVDIRSEKLEVRVVERWADWREGEWSKGVKRSASEKLAIGGDGKLDLVASVGKGEWVERPPRLFWRADADMEVAGKGKIEVHAKVHNLSKRHVTGVKVSLVRRLRILYPADSRPLVEPPIVSSTILTERFHGIDYDVRAGGERDVVLPLQVPTDECWTVRKGSLFELDIVARVEVECGFLQKALTVDLPIWIAHPLSLPNSAHRFADEERARLAPVPPVTAQPSIPYSPSTVGFASPAPYQAMSPEPYAASAADHHLPLPGTPAPGQQRYAASAISMSSSVSSPAMYPPPTPAPYFPPPPAAPAELYDPVPAAQPNSSGYVHFDPTVPDLTASRFLDSLQQQQPGQVHVAPESTFSSHVSAQYSPLPPHTAVAPQAPPQGYGSLSHPHQPQHFAFRPPSRAYTIASELNLPPHEAAQVEANLAPVEPYSGMSRAHQHSRTSSDLPYLQQQVQRAPSRIGERVRQNSAPPAAHYGHGADGESRLDMPLPPSPPRLCPSPVPSHRDDARSPSTVESAMPPPPVPMRNRPPMQTPPPPSPSSHFRAQSRSPSPSPAEPVSSSSAFSQVGSMATPSGLLETIGEDGESQAGTARSAMLPAGMADALKADADGRELGDLEDSPGRSSAQDLEELVEEEERRAEREKAERGQTHQEEKSPSPLPFPTGHSERTKDKDARPRAQDLFSPTSSSPVPHSFPSPSLTLSAPPPKRELNGLSALERRLLSRPTTPDLSALSPSRSPSPIKPLGSPAPHGSFNTADGSALRARSITRASRDARMAEELRRAEEDPAEAVRRAVAKAEWAKKPAFVAMKTAQDETPIAMVKSEESKEIETQGKMKGEAAVMDARQELEDESSSTSRPAMYEPLVSTSPSPPAAAQFMVQDVAPPSPRRPLPSPPPSPRRALPSPPSPARASASTESISRTIEPIKLSDPPLSPSKSANRPVFTSKRSTLPPPPTEVPFSPPSPTEANGAPPSPRKSPSKAAAPSPWSSRPSPWSARAHSPLPASASAPVLHPAAGTGAQAVQAPRSPITAASVDPAGRKVVNAAELKGLKRDAVDRIAGWLNDADTETPADAQAAADAAEAPLPSKRFTIEFGRLAPAPPSSSSGATSTAASPRPTSPSTFTASQRGHKPTHSEPGVAQLLAAESRAALRAAEEQASHAMSRSSAVKKGLDGYLAALKSDAEVHKDDLAHKSAKATKPGKVRSVASIWAERVEEADRERTASPPPTMGHKPTKSLSSIQLGSASSPVSSKPLAPVDNSAAPPRTRPMSLQVSPSAGRSSPAKPFLNTTLGRPSGSAAASTSARNMRVPSPGKLSVSESAPTGLASSGGKKVADLLARYQQQIA</sequence>
<organism evidence="3 4">
    <name type="scientific">Rhodotorula paludigena</name>
    <dbReference type="NCBI Taxonomy" id="86838"/>
    <lineage>
        <taxon>Eukaryota</taxon>
        <taxon>Fungi</taxon>
        <taxon>Dikarya</taxon>
        <taxon>Basidiomycota</taxon>
        <taxon>Pucciniomycotina</taxon>
        <taxon>Microbotryomycetes</taxon>
        <taxon>Sporidiobolales</taxon>
        <taxon>Sporidiobolaceae</taxon>
        <taxon>Rhodotorula</taxon>
    </lineage>
</organism>
<dbReference type="Proteomes" id="UP001342314">
    <property type="component" value="Unassembled WGS sequence"/>
</dbReference>
<evidence type="ECO:0000259" key="2">
    <source>
        <dbReference type="Pfam" id="PF00339"/>
    </source>
</evidence>
<feature type="compositionally biased region" description="Basic and acidic residues" evidence="1">
    <location>
        <begin position="875"/>
        <end position="889"/>
    </location>
</feature>
<feature type="compositionally biased region" description="Low complexity" evidence="1">
    <location>
        <begin position="1092"/>
        <end position="1105"/>
    </location>
</feature>
<feature type="region of interest" description="Disordered" evidence="1">
    <location>
        <begin position="1"/>
        <end position="39"/>
    </location>
</feature>
<comment type="caution">
    <text evidence="3">The sequence shown here is derived from an EMBL/GenBank/DDBJ whole genome shotgun (WGS) entry which is preliminary data.</text>
</comment>
<keyword evidence="4" id="KW-1185">Reference proteome</keyword>
<feature type="region of interest" description="Disordered" evidence="1">
    <location>
        <begin position="423"/>
        <end position="446"/>
    </location>
</feature>
<feature type="compositionally biased region" description="Low complexity" evidence="1">
    <location>
        <begin position="896"/>
        <end position="908"/>
    </location>
</feature>
<dbReference type="InterPro" id="IPR014752">
    <property type="entry name" value="Arrestin-like_C"/>
</dbReference>
<feature type="compositionally biased region" description="Polar residues" evidence="1">
    <location>
        <begin position="610"/>
        <end position="624"/>
    </location>
</feature>
<name>A0AAV5GXB1_9BASI</name>
<evidence type="ECO:0000313" key="4">
    <source>
        <dbReference type="Proteomes" id="UP001342314"/>
    </source>
</evidence>
<proteinExistence type="predicted"/>
<feature type="region of interest" description="Disordered" evidence="1">
    <location>
        <begin position="1380"/>
        <end position="1499"/>
    </location>
</feature>
<dbReference type="Pfam" id="PF00339">
    <property type="entry name" value="Arrestin_N"/>
    <property type="match status" value="1"/>
</dbReference>
<feature type="compositionally biased region" description="Low complexity" evidence="1">
    <location>
        <begin position="1270"/>
        <end position="1293"/>
    </location>
</feature>
<dbReference type="Gene3D" id="2.60.40.640">
    <property type="match status" value="1"/>
</dbReference>
<feature type="compositionally biased region" description="Basic and acidic residues" evidence="1">
    <location>
        <begin position="773"/>
        <end position="783"/>
    </location>
</feature>